<organism evidence="2 3">
    <name type="scientific">Cirrhinus molitorella</name>
    <name type="common">mud carp</name>
    <dbReference type="NCBI Taxonomy" id="172907"/>
    <lineage>
        <taxon>Eukaryota</taxon>
        <taxon>Metazoa</taxon>
        <taxon>Chordata</taxon>
        <taxon>Craniata</taxon>
        <taxon>Vertebrata</taxon>
        <taxon>Euteleostomi</taxon>
        <taxon>Actinopterygii</taxon>
        <taxon>Neopterygii</taxon>
        <taxon>Teleostei</taxon>
        <taxon>Ostariophysi</taxon>
        <taxon>Cypriniformes</taxon>
        <taxon>Cyprinidae</taxon>
        <taxon>Labeoninae</taxon>
        <taxon>Labeonini</taxon>
        <taxon>Cirrhinus</taxon>
    </lineage>
</organism>
<feature type="region of interest" description="Disordered" evidence="1">
    <location>
        <begin position="1"/>
        <end position="66"/>
    </location>
</feature>
<dbReference type="Proteomes" id="UP001187343">
    <property type="component" value="Unassembled WGS sequence"/>
</dbReference>
<dbReference type="AlphaFoldDB" id="A0AA88NZT9"/>
<evidence type="ECO:0000256" key="1">
    <source>
        <dbReference type="SAM" id="MobiDB-lite"/>
    </source>
</evidence>
<sequence>MSSQLLRSLSRLLERERERESAHEREGVSDGAMERENEKDAARAARVSASLQAGHRAAREGKDETSLLEGAQEIVTAAPYPPPIPSAPVTATAVCRNRPNPLFSSPSPFIGRLLCQSQPRGGPKSKGALMSESHGFWCGHASAAERQSYAGQLLLKQQWTA</sequence>
<keyword evidence="3" id="KW-1185">Reference proteome</keyword>
<feature type="compositionally biased region" description="Basic and acidic residues" evidence="1">
    <location>
        <begin position="12"/>
        <end position="43"/>
    </location>
</feature>
<feature type="compositionally biased region" description="Low complexity" evidence="1">
    <location>
        <begin position="1"/>
        <end position="11"/>
    </location>
</feature>
<dbReference type="EMBL" id="JAUYZG010000025">
    <property type="protein sequence ID" value="KAK2867383.1"/>
    <property type="molecule type" value="Genomic_DNA"/>
</dbReference>
<accession>A0AA88NZT9</accession>
<reference evidence="2" key="1">
    <citation type="submission" date="2023-08" db="EMBL/GenBank/DDBJ databases">
        <title>Chromosome-level Genome Assembly of mud carp (Cirrhinus molitorella).</title>
        <authorList>
            <person name="Liu H."/>
        </authorList>
    </citation>
    <scope>NUCLEOTIDE SEQUENCE</scope>
    <source>
        <strain evidence="2">Prfri</strain>
        <tissue evidence="2">Muscle</tissue>
    </source>
</reference>
<name>A0AA88NZT9_9TELE</name>
<comment type="caution">
    <text evidence="2">The sequence shown here is derived from an EMBL/GenBank/DDBJ whole genome shotgun (WGS) entry which is preliminary data.</text>
</comment>
<evidence type="ECO:0000313" key="2">
    <source>
        <dbReference type="EMBL" id="KAK2867383.1"/>
    </source>
</evidence>
<proteinExistence type="predicted"/>
<protein>
    <submittedName>
        <fullName evidence="2">Uncharacterized protein</fullName>
    </submittedName>
</protein>
<gene>
    <name evidence="2" type="ORF">Q8A67_025500</name>
</gene>
<evidence type="ECO:0000313" key="3">
    <source>
        <dbReference type="Proteomes" id="UP001187343"/>
    </source>
</evidence>